<dbReference type="Pfam" id="PF23190">
    <property type="entry name" value="LHD_TRPY1"/>
    <property type="match status" value="1"/>
</dbReference>
<protein>
    <recommendedName>
        <fullName evidence="7">Nonselective cation channel</fullName>
    </recommendedName>
</protein>
<keyword evidence="2" id="KW-1133">Transmembrane helix</keyword>
<dbReference type="Pfam" id="PF23317">
    <property type="entry name" value="YVC1_C"/>
    <property type="match status" value="1"/>
</dbReference>
<feature type="domain" description="Calcium channel YVC1-like C-terminal transmembrane" evidence="4">
    <location>
        <begin position="299"/>
        <end position="591"/>
    </location>
</feature>
<evidence type="ECO:0000313" key="5">
    <source>
        <dbReference type="EMBL" id="KAK8070693.1"/>
    </source>
</evidence>
<feature type="transmembrane region" description="Helical" evidence="2">
    <location>
        <begin position="483"/>
        <end position="508"/>
    </location>
</feature>
<feature type="compositionally biased region" description="Polar residues" evidence="1">
    <location>
        <begin position="16"/>
        <end position="28"/>
    </location>
</feature>
<evidence type="ECO:0000256" key="1">
    <source>
        <dbReference type="SAM" id="MobiDB-lite"/>
    </source>
</evidence>
<feature type="compositionally biased region" description="Polar residues" evidence="1">
    <location>
        <begin position="37"/>
        <end position="49"/>
    </location>
</feature>
<keyword evidence="6" id="KW-1185">Reference proteome</keyword>
<proteinExistence type="predicted"/>
<dbReference type="PANTHER" id="PTHR35859:SF1">
    <property type="entry name" value="NONSELECTIVE CATION CHANNEL PROTEIN"/>
    <property type="match status" value="1"/>
</dbReference>
<dbReference type="InterPro" id="IPR052971">
    <property type="entry name" value="TRP_calcium_channel"/>
</dbReference>
<dbReference type="InterPro" id="IPR056337">
    <property type="entry name" value="LHD_YVC1"/>
</dbReference>
<dbReference type="Proteomes" id="UP001433268">
    <property type="component" value="Unassembled WGS sequence"/>
</dbReference>
<dbReference type="PANTHER" id="PTHR35859">
    <property type="entry name" value="NONSELECTIVE CATION CHANNEL PROTEIN"/>
    <property type="match status" value="1"/>
</dbReference>
<feature type="transmembrane region" description="Helical" evidence="2">
    <location>
        <begin position="421"/>
        <end position="442"/>
    </location>
</feature>
<dbReference type="InterPro" id="IPR056336">
    <property type="entry name" value="YVC1_C"/>
</dbReference>
<evidence type="ECO:0008006" key="7">
    <source>
        <dbReference type="Google" id="ProtNLM"/>
    </source>
</evidence>
<feature type="compositionally biased region" description="Low complexity" evidence="1">
    <location>
        <begin position="57"/>
        <end position="69"/>
    </location>
</feature>
<feature type="compositionally biased region" description="Basic residues" evidence="1">
    <location>
        <begin position="642"/>
        <end position="656"/>
    </location>
</feature>
<accession>A0ABR1VHG9</accession>
<name>A0ABR1VHG9_9PEZI</name>
<evidence type="ECO:0000259" key="3">
    <source>
        <dbReference type="Pfam" id="PF23190"/>
    </source>
</evidence>
<feature type="transmembrane region" description="Helical" evidence="2">
    <location>
        <begin position="540"/>
        <end position="558"/>
    </location>
</feature>
<gene>
    <name evidence="5" type="ORF">PG997_010896</name>
</gene>
<sequence>MSDFHLFSPKSFELGRSNSGSPTTQQGPNPRFEDYESSSIDLETASNLRPDSRHNVSRAGSSRSSSIADSPSVYKTIHRVRRLVIATLDDPYTLDQLREPRMNVVVVRPLVNRLYDPDDPWMVYCLLANRIQFLREQSSTAHQTVSIARAALCELVATRILRRFNEEHSGPIGLLLLSHILVNGFDPFQGAPIDIEIEHRRRQWPIQKRHGEPERRLTTLELAIISESKVFVSSFACQKVIDAVYEGRVVYTPISFVDILPDHYESCPISLYDPRQAPFLDQTRLTVPRVRNFIELSQFLVLVCLYILTMMHRSSSQATVFEYLFCIYASGWCVDEFASMIDHGWAVYSQTLWSFLDIAFISIFGIYAMCRLHDGSMGTMADGYGMQALCVAAPILLTRLAFATIPDNIVFISIYAMLKDFTLVTFLAIWCFTGFLLSLLWLNSSASAPDENPAWATVCKWLLWIWFGLDGTGIDHSAEFHPILGPALMTAFAFLGNTLFLTIMVAVLTNIFSKIIADAPAEIQFRRAVLTFAGVKSDAIFAYPPPFNLLALLFLLPLKAVLTSRKFHEVNVFLIRTLHTPTLLLIGYFERRSTWAGSPPHGDIQAVFQAPPPEDVQNEIEELDALSDVGYAESELISPRSLSRRRTPRTARRRGSKLPSPPAIFPLSSALGGNLLVSRVPAPRVPRQFRPLNKKEMAELGKHANDRLWPYLNRSKDYWWPWPWQDTGDITMMMSSAVGWLAGTGAIDDYELATTYKWNTKFPFQDPVKVVLDVAYRGDAIMRGLGSPSENVKEGEMQQWYTRHYLVSSNWDMGAVVEIQNSKPRPGTIDVAEVQALLILLDRQTVYVLEKQKLRAWVVSMKRGFFRVLEAYLDQSVDRFAFHFSIRSERHFRKRKALDGNDEEWKWLLSWMLAQPM</sequence>
<keyword evidence="2" id="KW-0812">Transmembrane</keyword>
<feature type="region of interest" description="Disordered" evidence="1">
    <location>
        <begin position="1"/>
        <end position="69"/>
    </location>
</feature>
<dbReference type="RefSeq" id="XP_066664501.1">
    <property type="nucleotide sequence ID" value="XM_066815211.1"/>
</dbReference>
<dbReference type="GeneID" id="92048271"/>
<evidence type="ECO:0000313" key="6">
    <source>
        <dbReference type="Proteomes" id="UP001433268"/>
    </source>
</evidence>
<organism evidence="5 6">
    <name type="scientific">Apiospora hydei</name>
    <dbReference type="NCBI Taxonomy" id="1337664"/>
    <lineage>
        <taxon>Eukaryota</taxon>
        <taxon>Fungi</taxon>
        <taxon>Dikarya</taxon>
        <taxon>Ascomycota</taxon>
        <taxon>Pezizomycotina</taxon>
        <taxon>Sordariomycetes</taxon>
        <taxon>Xylariomycetidae</taxon>
        <taxon>Amphisphaeriales</taxon>
        <taxon>Apiosporaceae</taxon>
        <taxon>Apiospora</taxon>
    </lineage>
</organism>
<keyword evidence="2" id="KW-0472">Membrane</keyword>
<evidence type="ECO:0000259" key="4">
    <source>
        <dbReference type="Pfam" id="PF23317"/>
    </source>
</evidence>
<evidence type="ECO:0000256" key="2">
    <source>
        <dbReference type="SAM" id="Phobius"/>
    </source>
</evidence>
<reference evidence="5 6" key="1">
    <citation type="submission" date="2023-01" db="EMBL/GenBank/DDBJ databases">
        <title>Analysis of 21 Apiospora genomes using comparative genomics revels a genus with tremendous synthesis potential of carbohydrate active enzymes and secondary metabolites.</title>
        <authorList>
            <person name="Sorensen T."/>
        </authorList>
    </citation>
    <scope>NUCLEOTIDE SEQUENCE [LARGE SCALE GENOMIC DNA]</scope>
    <source>
        <strain evidence="5 6">CBS 114990</strain>
    </source>
</reference>
<feature type="domain" description="YVC1 N-terminal linker helical" evidence="3">
    <location>
        <begin position="73"/>
        <end position="252"/>
    </location>
</feature>
<feature type="region of interest" description="Disordered" evidence="1">
    <location>
        <begin position="637"/>
        <end position="660"/>
    </location>
</feature>
<dbReference type="EMBL" id="JAQQWN010000008">
    <property type="protein sequence ID" value="KAK8070693.1"/>
    <property type="molecule type" value="Genomic_DNA"/>
</dbReference>
<feature type="transmembrane region" description="Helical" evidence="2">
    <location>
        <begin position="352"/>
        <end position="370"/>
    </location>
</feature>
<comment type="caution">
    <text evidence="5">The sequence shown here is derived from an EMBL/GenBank/DDBJ whole genome shotgun (WGS) entry which is preliminary data.</text>
</comment>
<feature type="transmembrane region" description="Helical" evidence="2">
    <location>
        <begin position="454"/>
        <end position="471"/>
    </location>
</feature>